<dbReference type="STRING" id="879212.DespoDRAFT_03692"/>
<dbReference type="AlphaFoldDB" id="I5B7G9"/>
<reference evidence="1 2" key="1">
    <citation type="submission" date="2011-09" db="EMBL/GenBank/DDBJ databases">
        <authorList>
            <consortium name="US DOE Joint Genome Institute (JGI-PGF)"/>
            <person name="Lucas S."/>
            <person name="Han J."/>
            <person name="Lapidus A."/>
            <person name="Cheng J.-F."/>
            <person name="Goodwin L."/>
            <person name="Pitluck S."/>
            <person name="Peters L."/>
            <person name="Land M.L."/>
            <person name="Hauser L."/>
            <person name="Orellana R."/>
            <person name="Lovley D."/>
            <person name="Woyke T.J."/>
        </authorList>
    </citation>
    <scope>NUCLEOTIDE SEQUENCE [LARGE SCALE GENOMIC DNA]</scope>
    <source>
        <strain evidence="1 2">2ac9</strain>
    </source>
</reference>
<dbReference type="eggNOG" id="COG4385">
    <property type="taxonomic scope" value="Bacteria"/>
</dbReference>
<protein>
    <submittedName>
        <fullName evidence="1">Phage tail protein</fullName>
    </submittedName>
</protein>
<dbReference type="HOGENOM" id="CLU_859769_0_0_7"/>
<accession>I5B7G9</accession>
<reference evidence="1 2" key="2">
    <citation type="submission" date="2012-02" db="EMBL/GenBank/DDBJ databases">
        <title>Improved High-Quality Draft sequence of Desulfobacter postgatei 2ac9.</title>
        <authorList>
            <consortium name="US DOE Joint Genome Institute"/>
            <person name="Lucas S."/>
            <person name="Han J."/>
            <person name="Lapidus A."/>
            <person name="Cheng J.-F."/>
            <person name="Goodwin L."/>
            <person name="Pitluck S."/>
            <person name="Peters L."/>
            <person name="Ovchinnikova G."/>
            <person name="Held B."/>
            <person name="Detter J.C."/>
            <person name="Han C."/>
            <person name="Tapia R."/>
            <person name="Land M."/>
            <person name="Hauser L."/>
            <person name="Kyrpides N."/>
            <person name="Ivanova N."/>
            <person name="Pagani I."/>
            <person name="Orellana R."/>
            <person name="Lovley D."/>
            <person name="Woyke T."/>
        </authorList>
    </citation>
    <scope>NUCLEOTIDE SEQUENCE [LARGE SCALE GENOMIC DNA]</scope>
    <source>
        <strain evidence="1 2">2ac9</strain>
    </source>
</reference>
<organism evidence="1 2">
    <name type="scientific">Desulfobacter postgatei 2ac9</name>
    <dbReference type="NCBI Taxonomy" id="879212"/>
    <lineage>
        <taxon>Bacteria</taxon>
        <taxon>Pseudomonadati</taxon>
        <taxon>Thermodesulfobacteriota</taxon>
        <taxon>Desulfobacteria</taxon>
        <taxon>Desulfobacterales</taxon>
        <taxon>Desulfobacteraceae</taxon>
        <taxon>Desulfobacter</taxon>
    </lineage>
</organism>
<name>I5B7G9_9BACT</name>
<proteinExistence type="predicted"/>
<dbReference type="InterPro" id="IPR006521">
    <property type="entry name" value="Tail_protein_I"/>
</dbReference>
<evidence type="ECO:0000313" key="2">
    <source>
        <dbReference type="Proteomes" id="UP000005778"/>
    </source>
</evidence>
<evidence type="ECO:0000313" key="1">
    <source>
        <dbReference type="EMBL" id="EIM65432.1"/>
    </source>
</evidence>
<dbReference type="Proteomes" id="UP000005778">
    <property type="component" value="Chromosome"/>
</dbReference>
<dbReference type="OrthoDB" id="9792285at2"/>
<keyword evidence="2" id="KW-1185">Reference proteome</keyword>
<dbReference type="Pfam" id="PF09684">
    <property type="entry name" value="Tail_P2_I"/>
    <property type="match status" value="1"/>
</dbReference>
<dbReference type="RefSeq" id="WP_004075627.1">
    <property type="nucleotide sequence ID" value="NZ_CM001488.1"/>
</dbReference>
<dbReference type="EMBL" id="CM001488">
    <property type="protein sequence ID" value="EIM65432.1"/>
    <property type="molecule type" value="Genomic_DNA"/>
</dbReference>
<gene>
    <name evidence="1" type="ORF">DespoDRAFT_03692</name>
</gene>
<sequence length="323" mass="35890">MATRPDRPDYLTYLPPAYVDDPEGLYAGFVKLYEALMAGNREIAVRPLRASVSIDVIPPALIGAPGDVTYDTETRTFTFLGEMSHTRLAELLALGSVLSADERATYEQILTERLHPLTQGQTEAVPGLEQLLDDIARYTDPERAPGGNRPSSAEAGFFDEDFVQYLAGWVSLSVTDNWPLSKTRRLIQNIVPLYKRRGTITGIHRFLEIFVEAPVKVTEELGIQVGVRSTVELDTTVGGLPHIFQVEIPYGYREVSAPPVPIDINNLKFVASNVRTVLDEERPAHTDYTIGYNFPGIMVGHYSTAGWDTLVWPNAETIDVPRE</sequence>